<accession>A0AAW1JDK8</accession>
<keyword evidence="2" id="KW-1185">Reference proteome</keyword>
<protein>
    <submittedName>
        <fullName evidence="1">Uncharacterized protein</fullName>
    </submittedName>
</protein>
<proteinExistence type="predicted"/>
<comment type="caution">
    <text evidence="1">The sequence shown here is derived from an EMBL/GenBank/DDBJ whole genome shotgun (WGS) entry which is preliminary data.</text>
</comment>
<sequence length="84" mass="9263">MHRICKNKSAVTDQETGQHIIASTLENTSDPVCLVNRINGPELPSTAPIATGSQSYRAYSDNRLRLILIAYCVVAKKPDTRVHL</sequence>
<evidence type="ECO:0000313" key="2">
    <source>
        <dbReference type="Proteomes" id="UP001458880"/>
    </source>
</evidence>
<organism evidence="1 2">
    <name type="scientific">Popillia japonica</name>
    <name type="common">Japanese beetle</name>
    <dbReference type="NCBI Taxonomy" id="7064"/>
    <lineage>
        <taxon>Eukaryota</taxon>
        <taxon>Metazoa</taxon>
        <taxon>Ecdysozoa</taxon>
        <taxon>Arthropoda</taxon>
        <taxon>Hexapoda</taxon>
        <taxon>Insecta</taxon>
        <taxon>Pterygota</taxon>
        <taxon>Neoptera</taxon>
        <taxon>Endopterygota</taxon>
        <taxon>Coleoptera</taxon>
        <taxon>Polyphaga</taxon>
        <taxon>Scarabaeiformia</taxon>
        <taxon>Scarabaeidae</taxon>
        <taxon>Rutelinae</taxon>
        <taxon>Popillia</taxon>
    </lineage>
</organism>
<dbReference type="Proteomes" id="UP001458880">
    <property type="component" value="Unassembled WGS sequence"/>
</dbReference>
<reference evidence="1 2" key="1">
    <citation type="journal article" date="2024" name="BMC Genomics">
        <title>De novo assembly and annotation of Popillia japonica's genome with initial clues to its potential as an invasive pest.</title>
        <authorList>
            <person name="Cucini C."/>
            <person name="Boschi S."/>
            <person name="Funari R."/>
            <person name="Cardaioli E."/>
            <person name="Iannotti N."/>
            <person name="Marturano G."/>
            <person name="Paoli F."/>
            <person name="Bruttini M."/>
            <person name="Carapelli A."/>
            <person name="Frati F."/>
            <person name="Nardi F."/>
        </authorList>
    </citation>
    <scope>NUCLEOTIDE SEQUENCE [LARGE SCALE GENOMIC DNA]</scope>
    <source>
        <strain evidence="1">DMR45628</strain>
    </source>
</reference>
<dbReference type="EMBL" id="JASPKY010000420">
    <property type="protein sequence ID" value="KAK9701178.1"/>
    <property type="molecule type" value="Genomic_DNA"/>
</dbReference>
<name>A0AAW1JDK8_POPJA</name>
<gene>
    <name evidence="1" type="ORF">QE152_g30776</name>
</gene>
<evidence type="ECO:0000313" key="1">
    <source>
        <dbReference type="EMBL" id="KAK9701178.1"/>
    </source>
</evidence>
<dbReference type="AlphaFoldDB" id="A0AAW1JDK8"/>